<dbReference type="Pfam" id="PF13148">
    <property type="entry name" value="DUF3987"/>
    <property type="match status" value="1"/>
</dbReference>
<organism evidence="2 3">
    <name type="scientific">Symmachiella macrocystis</name>
    <dbReference type="NCBI Taxonomy" id="2527985"/>
    <lineage>
        <taxon>Bacteria</taxon>
        <taxon>Pseudomonadati</taxon>
        <taxon>Planctomycetota</taxon>
        <taxon>Planctomycetia</taxon>
        <taxon>Planctomycetales</taxon>
        <taxon>Planctomycetaceae</taxon>
        <taxon>Symmachiella</taxon>
    </lineage>
</organism>
<evidence type="ECO:0000313" key="3">
    <source>
        <dbReference type="Proteomes" id="UP000320735"/>
    </source>
</evidence>
<reference evidence="2 3" key="1">
    <citation type="submission" date="2019-02" db="EMBL/GenBank/DDBJ databases">
        <title>Deep-cultivation of Planctomycetes and their phenomic and genomic characterization uncovers novel biology.</title>
        <authorList>
            <person name="Wiegand S."/>
            <person name="Jogler M."/>
            <person name="Boedeker C."/>
            <person name="Pinto D."/>
            <person name="Vollmers J."/>
            <person name="Rivas-Marin E."/>
            <person name="Kohn T."/>
            <person name="Peeters S.H."/>
            <person name="Heuer A."/>
            <person name="Rast P."/>
            <person name="Oberbeckmann S."/>
            <person name="Bunk B."/>
            <person name="Jeske O."/>
            <person name="Meyerdierks A."/>
            <person name="Storesund J.E."/>
            <person name="Kallscheuer N."/>
            <person name="Luecker S."/>
            <person name="Lage O.M."/>
            <person name="Pohl T."/>
            <person name="Merkel B.J."/>
            <person name="Hornburger P."/>
            <person name="Mueller R.-W."/>
            <person name="Bruemmer F."/>
            <person name="Labrenz M."/>
            <person name="Spormann A.M."/>
            <person name="Op Den Camp H."/>
            <person name="Overmann J."/>
            <person name="Amann R."/>
            <person name="Jetten M.S.M."/>
            <person name="Mascher T."/>
            <person name="Medema M.H."/>
            <person name="Devos D.P."/>
            <person name="Kaster A.-K."/>
            <person name="Ovreas L."/>
            <person name="Rohde M."/>
            <person name="Galperin M.Y."/>
            <person name="Jogler C."/>
        </authorList>
    </citation>
    <scope>NUCLEOTIDE SEQUENCE [LARGE SCALE GENOMIC DNA]</scope>
    <source>
        <strain evidence="2 3">CA54</strain>
    </source>
</reference>
<dbReference type="CDD" id="cd01029">
    <property type="entry name" value="TOPRIM_primases"/>
    <property type="match status" value="1"/>
</dbReference>
<evidence type="ECO:0008006" key="4">
    <source>
        <dbReference type="Google" id="ProtNLM"/>
    </source>
</evidence>
<accession>A0A5C6BV23</accession>
<feature type="compositionally biased region" description="Basic and acidic residues" evidence="1">
    <location>
        <begin position="804"/>
        <end position="816"/>
    </location>
</feature>
<evidence type="ECO:0000256" key="1">
    <source>
        <dbReference type="SAM" id="MobiDB-lite"/>
    </source>
</evidence>
<dbReference type="Gene3D" id="3.40.1360.10">
    <property type="match status" value="1"/>
</dbReference>
<dbReference type="AlphaFoldDB" id="A0A5C6BV23"/>
<dbReference type="SUPFAM" id="SSF57783">
    <property type="entry name" value="Zinc beta-ribbon"/>
    <property type="match status" value="1"/>
</dbReference>
<name>A0A5C6BV23_9PLAN</name>
<evidence type="ECO:0000313" key="2">
    <source>
        <dbReference type="EMBL" id="TWU14534.1"/>
    </source>
</evidence>
<dbReference type="Proteomes" id="UP000320735">
    <property type="component" value="Unassembled WGS sequence"/>
</dbReference>
<gene>
    <name evidence="2" type="ORF">CA54_34010</name>
</gene>
<sequence>MQRLYDSSTVKNAARGNWLSILSSLASIPKTSLDGQGHPCPRCAGTDRFNSDRNTFQDNGRVHCNQKCGIGGDGFHVLQELNGWDFKTTVEKVGEFLHCDARSTPREQPKPKPANGTAYPGAIQRTLKNIRSRIPEGVTIADKPDNVWQYDHADGSPAGVVLRWDRSDGEKEIRPLTVLESGWISKAMPEPRPLYRLPAIIEAEKAETVYVCEGEKAADAVCSFGLVATASVGGSKAPGKTDWSPLGGKCVVIVPDNDQPGKQYAKKVAICIQQQATTAEVLLADLSVTWPEIPDKSDAADWSEHFDGQPPEWFRDQLERIAKPLDIPQGNAGSLAASDSHCWPELIPFDTPDLMSIDVDGLPDSIREMVQQASEATETPPEMALMVALGAIATATMRKWDVLIEEDFRQPLNLYLCCVMPPGNRKSAIFRRMFEPVNQYETQVRQAAESEFLRTSSDREIWERQCTDLKTRIGKADGEKSTDMRRELDQLLSDAPEVFHKPQLVSDDVTPESVCTLLSQNHERLGIASAEPEVFDLILGRYSKGPNLGMWLKGHDGDRHTENRRGRPEPIFLNSPLLTLTIMAQPEAIQTAGSHRVMLGRGMLDRFLFWYPPSPVGSRDCVSGSVDPLIEQCYADRLSGLLKTGVRLDGFGHPEPMVLTLNQDAHALWKAEQIRVERRMADCEPLSTIAGWGSKYAAQVARMAANLHLMEDGHDQSVISDQSMEQAIRIGHVIESHTRAVFQAMGANPAMKTARKVVRKITAENLSELSRRDVMRIDRTIDVEEAQTAIDLMVDHGYLIAQHTEQRKGRPSDRYDVNPAVLRT</sequence>
<dbReference type="InterPro" id="IPR025048">
    <property type="entry name" value="DUF3987"/>
</dbReference>
<dbReference type="InterPro" id="IPR034154">
    <property type="entry name" value="TOPRIM_DnaG/twinkle"/>
</dbReference>
<dbReference type="RefSeq" id="WP_146371830.1">
    <property type="nucleotide sequence ID" value="NZ_SJPP01000001.1"/>
</dbReference>
<dbReference type="OrthoDB" id="279540at2"/>
<protein>
    <recommendedName>
        <fullName evidence="4">Zinc-binding domain of primase-helicase</fullName>
    </recommendedName>
</protein>
<keyword evidence="3" id="KW-1185">Reference proteome</keyword>
<feature type="region of interest" description="Disordered" evidence="1">
    <location>
        <begin position="101"/>
        <end position="120"/>
    </location>
</feature>
<feature type="compositionally biased region" description="Basic and acidic residues" evidence="1">
    <location>
        <begin position="101"/>
        <end position="110"/>
    </location>
</feature>
<proteinExistence type="predicted"/>
<comment type="caution">
    <text evidence="2">The sequence shown here is derived from an EMBL/GenBank/DDBJ whole genome shotgun (WGS) entry which is preliminary data.</text>
</comment>
<feature type="region of interest" description="Disordered" evidence="1">
    <location>
        <begin position="803"/>
        <end position="824"/>
    </location>
</feature>
<dbReference type="EMBL" id="SJPP01000001">
    <property type="protein sequence ID" value="TWU14534.1"/>
    <property type="molecule type" value="Genomic_DNA"/>
</dbReference>